<keyword evidence="5" id="KW-0808">Transferase</keyword>
<name>A0ABW4VDS7_9MICO</name>
<dbReference type="PANTHER" id="PTHR42998">
    <property type="entry name" value="TYPE I RESTRICTION ENZYME HINDVIIP M PROTEIN-RELATED"/>
    <property type="match status" value="1"/>
</dbReference>
<protein>
    <submittedName>
        <fullName evidence="5">N-6 DNA methylase</fullName>
    </submittedName>
</protein>
<dbReference type="SUPFAM" id="SSF53335">
    <property type="entry name" value="S-adenosyl-L-methionine-dependent methyltransferases"/>
    <property type="match status" value="1"/>
</dbReference>
<dbReference type="PANTHER" id="PTHR42998:SF1">
    <property type="entry name" value="TYPE I RESTRICTION ENZYME HINDI METHYLASE SUBUNIT"/>
    <property type="match status" value="1"/>
</dbReference>
<feature type="coiled-coil region" evidence="3">
    <location>
        <begin position="659"/>
        <end position="686"/>
    </location>
</feature>
<dbReference type="GO" id="GO:0008168">
    <property type="term" value="F:methyltransferase activity"/>
    <property type="evidence" value="ECO:0007669"/>
    <property type="project" value="UniProtKB-KW"/>
</dbReference>
<keyword evidence="6" id="KW-1185">Reference proteome</keyword>
<dbReference type="SUPFAM" id="SSF116734">
    <property type="entry name" value="DNA methylase specificity domain"/>
    <property type="match status" value="1"/>
</dbReference>
<organism evidence="5 6">
    <name type="scientific">Promicromonospora aerolata</name>
    <dbReference type="NCBI Taxonomy" id="195749"/>
    <lineage>
        <taxon>Bacteria</taxon>
        <taxon>Bacillati</taxon>
        <taxon>Actinomycetota</taxon>
        <taxon>Actinomycetes</taxon>
        <taxon>Micrococcales</taxon>
        <taxon>Promicromonosporaceae</taxon>
        <taxon>Promicromonospora</taxon>
    </lineage>
</organism>
<dbReference type="Proteomes" id="UP001597338">
    <property type="component" value="Unassembled WGS sequence"/>
</dbReference>
<proteinExistence type="predicted"/>
<dbReference type="InterPro" id="IPR029063">
    <property type="entry name" value="SAM-dependent_MTases_sf"/>
</dbReference>
<evidence type="ECO:0000313" key="5">
    <source>
        <dbReference type="EMBL" id="MFD2028414.1"/>
    </source>
</evidence>
<evidence type="ECO:0000313" key="6">
    <source>
        <dbReference type="Proteomes" id="UP001597338"/>
    </source>
</evidence>
<dbReference type="GO" id="GO:0032259">
    <property type="term" value="P:methylation"/>
    <property type="evidence" value="ECO:0007669"/>
    <property type="project" value="UniProtKB-KW"/>
</dbReference>
<keyword evidence="5" id="KW-0489">Methyltransferase</keyword>
<keyword evidence="1" id="KW-0680">Restriction system</keyword>
<accession>A0ABW4VDS7</accession>
<gene>
    <name evidence="5" type="ORF">ACFSL2_23185</name>
</gene>
<evidence type="ECO:0000259" key="4">
    <source>
        <dbReference type="Pfam" id="PF02384"/>
    </source>
</evidence>
<dbReference type="Gene3D" id="3.40.50.150">
    <property type="entry name" value="Vaccinia Virus protein VP39"/>
    <property type="match status" value="1"/>
</dbReference>
<comment type="caution">
    <text evidence="5">The sequence shown here is derived from an EMBL/GenBank/DDBJ whole genome shotgun (WGS) entry which is preliminary data.</text>
</comment>
<evidence type="ECO:0000256" key="3">
    <source>
        <dbReference type="SAM" id="Coils"/>
    </source>
</evidence>
<dbReference type="InterPro" id="IPR052916">
    <property type="entry name" value="Type-I_RE_MTase_Subunit"/>
</dbReference>
<dbReference type="Gene3D" id="3.90.220.20">
    <property type="entry name" value="DNA methylase specificity domains"/>
    <property type="match status" value="1"/>
</dbReference>
<reference evidence="6" key="1">
    <citation type="journal article" date="2019" name="Int. J. Syst. Evol. Microbiol.">
        <title>The Global Catalogue of Microorganisms (GCM) 10K type strain sequencing project: providing services to taxonomists for standard genome sequencing and annotation.</title>
        <authorList>
            <consortium name="The Broad Institute Genomics Platform"/>
            <consortium name="The Broad Institute Genome Sequencing Center for Infectious Disease"/>
            <person name="Wu L."/>
            <person name="Ma J."/>
        </authorList>
    </citation>
    <scope>NUCLEOTIDE SEQUENCE [LARGE SCALE GENOMIC DNA]</scope>
    <source>
        <strain evidence="6">CCM 7043</strain>
    </source>
</reference>
<sequence length="701" mass="75904">MSTPTTRLTIAAADIADLAGVGRSTVSNWRTRRDDFPKPVAGSAANPRFDDAEIRAWLAANGKEIKRLSPDRVLWGALDALRGLGSPQEIADVASALIVWRYVSDPNSPGFEERLPERVWWPGPVVHGGLQPIQEGAAAYESLNPDFRGIFDVLIGGRWLRSGTASARAPLHQFLQELSRLQPQQLDEAFEAFHDRLTLSVKRGYDTTATSLDLTNLIATLAADIPGPVHDPVAGSARMLFAVGAQGKGRTALTGQEIDPGVWAQAIQRVLIRGETRATIALGDTIEDDKFGLANAAVVVMDPPYGMRVQNRHHLYLDERLRFGVSSASADMLWPQIAIAHLADGGRAFVLAPLGTLFTAMSGKVRQELIRQGTVEAVIGLPPGLAMTTHVPLALWILTRPGQSADPERVLLVDATQNKDLDHEAVAHVVRTWREQTSVTERLPSAAVPITELAANGWVLTPSRWIAVDKEAPGIHAVLGKLDDVAATVHKIQRASPDEIRPALRRSEGHAHLVSLGDLMKSGQLTIIRAMVRGKEIPEAARGRGLDVVNAQWIRGGSTEKKTDPKLLDGYPTITKIGDVVVLGLGTLAARVDEEGRHVVVRSDHVVLRIHDEVIDPDYLAALLVTPQNEAKSTGTAVQRFRVQDLVVPILPIAHQQAVAEQIRELRRLKSVAEELGSRVATAQEALVEAIAAGTVDVMQS</sequence>
<dbReference type="InterPro" id="IPR003356">
    <property type="entry name" value="DNA_methylase_A-5"/>
</dbReference>
<keyword evidence="3" id="KW-0175">Coiled coil</keyword>
<dbReference type="InterPro" id="IPR044946">
    <property type="entry name" value="Restrct_endonuc_typeI_TRD_sf"/>
</dbReference>
<evidence type="ECO:0000256" key="1">
    <source>
        <dbReference type="ARBA" id="ARBA00022747"/>
    </source>
</evidence>
<dbReference type="Pfam" id="PF02384">
    <property type="entry name" value="N6_Mtase"/>
    <property type="match status" value="1"/>
</dbReference>
<evidence type="ECO:0000256" key="2">
    <source>
        <dbReference type="ARBA" id="ARBA00023125"/>
    </source>
</evidence>
<feature type="domain" description="DNA methylase adenine-specific" evidence="4">
    <location>
        <begin position="212"/>
        <end position="471"/>
    </location>
</feature>
<dbReference type="RefSeq" id="WP_377200102.1">
    <property type="nucleotide sequence ID" value="NZ_JBHUHF010000001.1"/>
</dbReference>
<dbReference type="EMBL" id="JBHUHF010000001">
    <property type="protein sequence ID" value="MFD2028414.1"/>
    <property type="molecule type" value="Genomic_DNA"/>
</dbReference>
<keyword evidence="2" id="KW-0238">DNA-binding</keyword>